<dbReference type="KEGG" id="mgg:MPLG2_2761"/>
<evidence type="ECO:0000313" key="2">
    <source>
        <dbReference type="EMBL" id="SPD87791.1"/>
    </source>
</evidence>
<keyword evidence="3" id="KW-1185">Reference proteome</keyword>
<feature type="compositionally biased region" description="Gly residues" evidence="1">
    <location>
        <begin position="7"/>
        <end position="17"/>
    </location>
</feature>
<reference evidence="2 3" key="1">
    <citation type="submission" date="2018-02" db="EMBL/GenBank/DDBJ databases">
        <authorList>
            <person name="Cohen D.B."/>
            <person name="Kent A.D."/>
        </authorList>
    </citation>
    <scope>NUCLEOTIDE SEQUENCE [LARGE SCALE GENOMIC DNA]</scope>
    <source>
        <strain evidence="2">1</strain>
    </source>
</reference>
<dbReference type="EMBL" id="LT985188">
    <property type="protein sequence ID" value="SPD87791.1"/>
    <property type="molecule type" value="Genomic_DNA"/>
</dbReference>
<proteinExistence type="predicted"/>
<organism evidence="2 3">
    <name type="scientific">Micropruina glycogenica</name>
    <dbReference type="NCBI Taxonomy" id="75385"/>
    <lineage>
        <taxon>Bacteria</taxon>
        <taxon>Bacillati</taxon>
        <taxon>Actinomycetota</taxon>
        <taxon>Actinomycetes</taxon>
        <taxon>Propionibacteriales</taxon>
        <taxon>Nocardioidaceae</taxon>
        <taxon>Micropruina</taxon>
    </lineage>
</organism>
<dbReference type="AlphaFoldDB" id="A0A2N9JJR3"/>
<evidence type="ECO:0000313" key="3">
    <source>
        <dbReference type="Proteomes" id="UP000238164"/>
    </source>
</evidence>
<accession>A0A2N9JJR3</accession>
<name>A0A2N9JJR3_9ACTN</name>
<gene>
    <name evidence="2" type="ORF">MPLG2_2761</name>
</gene>
<evidence type="ECO:0000256" key="1">
    <source>
        <dbReference type="SAM" id="MobiDB-lite"/>
    </source>
</evidence>
<dbReference type="Proteomes" id="UP000238164">
    <property type="component" value="Chromosome 1"/>
</dbReference>
<feature type="region of interest" description="Disordered" evidence="1">
    <location>
        <begin position="1"/>
        <end position="25"/>
    </location>
</feature>
<sequence length="60" mass="6394">MELRSRGFGGSVAGGGLDWATSEPHTDPRAIQTWMASANIGKDIVTPVEIHGSSIWTDIL</sequence>
<protein>
    <submittedName>
        <fullName evidence="2">Uncharacterized protein</fullName>
    </submittedName>
</protein>